<reference evidence="1 2" key="1">
    <citation type="journal article" date="2018" name="Nat. Ecol. Evol.">
        <title>Pezizomycetes genomes reveal the molecular basis of ectomycorrhizal truffle lifestyle.</title>
        <authorList>
            <person name="Murat C."/>
            <person name="Payen T."/>
            <person name="Noel B."/>
            <person name="Kuo A."/>
            <person name="Morin E."/>
            <person name="Chen J."/>
            <person name="Kohler A."/>
            <person name="Krizsan K."/>
            <person name="Balestrini R."/>
            <person name="Da Silva C."/>
            <person name="Montanini B."/>
            <person name="Hainaut M."/>
            <person name="Levati E."/>
            <person name="Barry K.W."/>
            <person name="Belfiori B."/>
            <person name="Cichocki N."/>
            <person name="Clum A."/>
            <person name="Dockter R.B."/>
            <person name="Fauchery L."/>
            <person name="Guy J."/>
            <person name="Iotti M."/>
            <person name="Le Tacon F."/>
            <person name="Lindquist E.A."/>
            <person name="Lipzen A."/>
            <person name="Malagnac F."/>
            <person name="Mello A."/>
            <person name="Molinier V."/>
            <person name="Miyauchi S."/>
            <person name="Poulain J."/>
            <person name="Riccioni C."/>
            <person name="Rubini A."/>
            <person name="Sitrit Y."/>
            <person name="Splivallo R."/>
            <person name="Traeger S."/>
            <person name="Wang M."/>
            <person name="Zifcakova L."/>
            <person name="Wipf D."/>
            <person name="Zambonelli A."/>
            <person name="Paolocci F."/>
            <person name="Nowrousian M."/>
            <person name="Ottonello S."/>
            <person name="Baldrian P."/>
            <person name="Spatafora J.W."/>
            <person name="Henrissat B."/>
            <person name="Nagy L.G."/>
            <person name="Aury J.M."/>
            <person name="Wincker P."/>
            <person name="Grigoriev I.V."/>
            <person name="Bonfante P."/>
            <person name="Martin F.M."/>
        </authorList>
    </citation>
    <scope>NUCLEOTIDE SEQUENCE [LARGE SCALE GENOMIC DNA]</scope>
    <source>
        <strain evidence="1 2">RN42</strain>
    </source>
</reference>
<organism evidence="1 2">
    <name type="scientific">Ascobolus immersus RN42</name>
    <dbReference type="NCBI Taxonomy" id="1160509"/>
    <lineage>
        <taxon>Eukaryota</taxon>
        <taxon>Fungi</taxon>
        <taxon>Dikarya</taxon>
        <taxon>Ascomycota</taxon>
        <taxon>Pezizomycotina</taxon>
        <taxon>Pezizomycetes</taxon>
        <taxon>Pezizales</taxon>
        <taxon>Ascobolaceae</taxon>
        <taxon>Ascobolus</taxon>
    </lineage>
</organism>
<evidence type="ECO:0000313" key="1">
    <source>
        <dbReference type="EMBL" id="RPA85103.1"/>
    </source>
</evidence>
<name>A0A3N4IG17_ASCIM</name>
<gene>
    <name evidence="1" type="ORF">BJ508DRAFT_412241</name>
</gene>
<accession>A0A3N4IG17</accession>
<dbReference type="AlphaFoldDB" id="A0A3N4IG17"/>
<evidence type="ECO:0000313" key="2">
    <source>
        <dbReference type="Proteomes" id="UP000275078"/>
    </source>
</evidence>
<dbReference type="EMBL" id="ML119655">
    <property type="protein sequence ID" value="RPA85103.1"/>
    <property type="molecule type" value="Genomic_DNA"/>
</dbReference>
<keyword evidence="2" id="KW-1185">Reference proteome</keyword>
<dbReference type="Proteomes" id="UP000275078">
    <property type="component" value="Unassembled WGS sequence"/>
</dbReference>
<proteinExistence type="predicted"/>
<protein>
    <submittedName>
        <fullName evidence="1">Uncharacterized protein</fullName>
    </submittedName>
</protein>
<sequence length="151" mass="17472">MGLVVDDGFAGGRFSYLYQSYGPGPKCKAVFDAKAFMETVSVEEHMAMVAVLWMQDVLQEASKKEEKAEPWYKKGTVQFSYRSKKRTKLRTRLANGKFHRLVESMLWDRLTMQVNEQVPVSRFQEKYEFSAFYGDDLKQTEEDLAMRGNAV</sequence>